<feature type="domain" description="G" evidence="5">
    <location>
        <begin position="502"/>
        <end position="569"/>
    </location>
</feature>
<evidence type="ECO:0000256" key="3">
    <source>
        <dbReference type="SAM" id="MobiDB-lite"/>
    </source>
</evidence>
<dbReference type="PANTHER" id="PTHR45782">
    <property type="entry name" value="MITOCHONDRIAL RIBOSOME-ASSOCIATED GTPASE 1"/>
    <property type="match status" value="1"/>
</dbReference>
<name>A0AAD9GHU5_BABDI</name>
<gene>
    <name evidence="6" type="ORF">X943_003263</name>
</gene>
<dbReference type="InterPro" id="IPR006073">
    <property type="entry name" value="GTP-bd"/>
</dbReference>
<feature type="transmembrane region" description="Helical" evidence="4">
    <location>
        <begin position="41"/>
        <end position="64"/>
    </location>
</feature>
<accession>A0AAD9GHU5</accession>
<evidence type="ECO:0000256" key="2">
    <source>
        <dbReference type="ARBA" id="ARBA00023134"/>
    </source>
</evidence>
<protein>
    <recommendedName>
        <fullName evidence="5">G domain-containing protein</fullName>
    </recommendedName>
</protein>
<dbReference type="AlphaFoldDB" id="A0AAD9GHU5"/>
<evidence type="ECO:0000256" key="4">
    <source>
        <dbReference type="SAM" id="Phobius"/>
    </source>
</evidence>
<feature type="compositionally biased region" description="Polar residues" evidence="3">
    <location>
        <begin position="188"/>
        <end position="206"/>
    </location>
</feature>
<keyword evidence="4" id="KW-1133">Transmembrane helix</keyword>
<keyword evidence="1" id="KW-0547">Nucleotide-binding</keyword>
<keyword evidence="4" id="KW-0472">Membrane</keyword>
<dbReference type="GO" id="GO:0005525">
    <property type="term" value="F:GTP binding"/>
    <property type="evidence" value="ECO:0007669"/>
    <property type="project" value="UniProtKB-KW"/>
</dbReference>
<dbReference type="GO" id="GO:0005739">
    <property type="term" value="C:mitochondrion"/>
    <property type="evidence" value="ECO:0007669"/>
    <property type="project" value="TreeGrafter"/>
</dbReference>
<dbReference type="Gene3D" id="3.40.50.300">
    <property type="entry name" value="P-loop containing nucleotide triphosphate hydrolases"/>
    <property type="match status" value="1"/>
</dbReference>
<reference evidence="6" key="1">
    <citation type="journal article" date="2014" name="Nucleic Acids Res.">
        <title>The evolutionary dynamics of variant antigen genes in Babesia reveal a history of genomic innovation underlying host-parasite interaction.</title>
        <authorList>
            <person name="Jackson A.P."/>
            <person name="Otto T.D."/>
            <person name="Darby A."/>
            <person name="Ramaprasad A."/>
            <person name="Xia D."/>
            <person name="Echaide I.E."/>
            <person name="Farber M."/>
            <person name="Gahlot S."/>
            <person name="Gamble J."/>
            <person name="Gupta D."/>
            <person name="Gupta Y."/>
            <person name="Jackson L."/>
            <person name="Malandrin L."/>
            <person name="Malas T.B."/>
            <person name="Moussa E."/>
            <person name="Nair M."/>
            <person name="Reid A.J."/>
            <person name="Sanders M."/>
            <person name="Sharma J."/>
            <person name="Tracey A."/>
            <person name="Quail M.A."/>
            <person name="Weir W."/>
            <person name="Wastling J.M."/>
            <person name="Hall N."/>
            <person name="Willadsen P."/>
            <person name="Lingelbach K."/>
            <person name="Shiels B."/>
            <person name="Tait A."/>
            <person name="Berriman M."/>
            <person name="Allred D.R."/>
            <person name="Pain A."/>
        </authorList>
    </citation>
    <scope>NUCLEOTIDE SEQUENCE</scope>
    <source>
        <strain evidence="6">1802A</strain>
    </source>
</reference>
<dbReference type="Pfam" id="PF01926">
    <property type="entry name" value="MMR_HSR1"/>
    <property type="match status" value="1"/>
</dbReference>
<dbReference type="Proteomes" id="UP001195914">
    <property type="component" value="Unassembled WGS sequence"/>
</dbReference>
<evidence type="ECO:0000313" key="7">
    <source>
        <dbReference type="Proteomes" id="UP001195914"/>
    </source>
</evidence>
<organism evidence="6 7">
    <name type="scientific">Babesia divergens</name>
    <dbReference type="NCBI Taxonomy" id="32595"/>
    <lineage>
        <taxon>Eukaryota</taxon>
        <taxon>Sar</taxon>
        <taxon>Alveolata</taxon>
        <taxon>Apicomplexa</taxon>
        <taxon>Aconoidasida</taxon>
        <taxon>Piroplasmida</taxon>
        <taxon>Babesiidae</taxon>
        <taxon>Babesia</taxon>
    </lineage>
</organism>
<dbReference type="InterPro" id="IPR027417">
    <property type="entry name" value="P-loop_NTPase"/>
</dbReference>
<feature type="region of interest" description="Disordered" evidence="3">
    <location>
        <begin position="188"/>
        <end position="230"/>
    </location>
</feature>
<keyword evidence="4" id="KW-0812">Transmembrane</keyword>
<comment type="caution">
    <text evidence="6">The sequence shown here is derived from an EMBL/GenBank/DDBJ whole genome shotgun (WGS) entry which is preliminary data.</text>
</comment>
<feature type="transmembrane region" description="Helical" evidence="4">
    <location>
        <begin position="85"/>
        <end position="103"/>
    </location>
</feature>
<keyword evidence="2" id="KW-0342">GTP-binding</keyword>
<reference evidence="6" key="2">
    <citation type="submission" date="2021-05" db="EMBL/GenBank/DDBJ databases">
        <authorList>
            <person name="Pain A."/>
        </authorList>
    </citation>
    <scope>NUCLEOTIDE SEQUENCE</scope>
    <source>
        <strain evidence="6">1802A</strain>
    </source>
</reference>
<dbReference type="CDD" id="cd01856">
    <property type="entry name" value="YlqF"/>
    <property type="match status" value="1"/>
</dbReference>
<dbReference type="GO" id="GO:0032543">
    <property type="term" value="P:mitochondrial translation"/>
    <property type="evidence" value="ECO:0007669"/>
    <property type="project" value="TreeGrafter"/>
</dbReference>
<evidence type="ECO:0000259" key="5">
    <source>
        <dbReference type="Pfam" id="PF01926"/>
    </source>
</evidence>
<keyword evidence="7" id="KW-1185">Reference proteome</keyword>
<proteinExistence type="predicted"/>
<sequence>MHSVRRFASHAQHKVLPPKNAGVVFDSRATPIRYALPFKPWIFLCMVGFSGAMCGNYFFTNFVLRRNPPNNPQRAIHILRMSKRLQLLVLAVLLVPVESFRYFQKQYSAFLPVKQDIIYASQHRGREVAYNVPKDYVKRDGSGGYDNEFFACNGSLHALNGEQTEDGIYGNQLSEGCMGINAGNGTNVLENSSTCPPDSVESSQDQDAQHADAERPIEPDKPDSATDMGDSFKRMMIPYTINYPVNMEDLNDLDMNTRHEKAKERMDQLGFFKPLDHDADIANTKTYVEPQPTDSYSLTMSALDSDEKVWECMKTSSMPQQMVTKQATRESVSFQCPSRMDYESIRNQWIIGRARIHWFPRYFGKSLGELSEHIKMCDVILDVRDARLPYVADSDFLLNVYNNLFTHKPKVLVFTHADLASIRGMEDWGTYYRIKNFWEAQEFNKNIPEPNRRPVTPIIFVDAKNGISCIIRLKKLIYKLCARVNQRRLRRGLAPRPLRAIALGMPNVGKSALINRLLGRHKSRSFNAAGVTRDIRLVRLHPDEYREAAHKIIDVIDTPGVLPANLYNMAFNAVKGKSNKKRNRLLGNMYFNLPKTPIPGGHSKAGIDAQYMRVERNVWLIAAANQIVEGAYDNDQAAENLLEQMLEVYRRTRSYLELPRVLKRIGLPYSQNMLDMDPSEFSHICLQTASHKHHGGDVNSAASRILADFRRGYYGRITLQMPPQEVPNRYCVPLHAARETEKEQGEPQPRIEYSQGIYEGW</sequence>
<dbReference type="SUPFAM" id="SSF52540">
    <property type="entry name" value="P-loop containing nucleoside triphosphate hydrolases"/>
    <property type="match status" value="1"/>
</dbReference>
<dbReference type="EMBL" id="JAHBMH010000024">
    <property type="protein sequence ID" value="KAK1938668.1"/>
    <property type="molecule type" value="Genomic_DNA"/>
</dbReference>
<dbReference type="PANTHER" id="PTHR45782:SF4">
    <property type="entry name" value="MITOCHONDRIAL RIBOSOME-ASSOCIATED GTPASE 1"/>
    <property type="match status" value="1"/>
</dbReference>
<evidence type="ECO:0000313" key="6">
    <source>
        <dbReference type="EMBL" id="KAK1938668.1"/>
    </source>
</evidence>
<dbReference type="GO" id="GO:0003924">
    <property type="term" value="F:GTPase activity"/>
    <property type="evidence" value="ECO:0007669"/>
    <property type="project" value="TreeGrafter"/>
</dbReference>
<feature type="compositionally biased region" description="Basic and acidic residues" evidence="3">
    <location>
        <begin position="207"/>
        <end position="224"/>
    </location>
</feature>
<evidence type="ECO:0000256" key="1">
    <source>
        <dbReference type="ARBA" id="ARBA00022741"/>
    </source>
</evidence>